<keyword evidence="3" id="KW-1003">Cell membrane</keyword>
<dbReference type="GO" id="GO:0005886">
    <property type="term" value="C:plasma membrane"/>
    <property type="evidence" value="ECO:0007669"/>
    <property type="project" value="UniProtKB-SubCell"/>
</dbReference>
<evidence type="ECO:0000256" key="6">
    <source>
        <dbReference type="ARBA" id="ARBA00023136"/>
    </source>
</evidence>
<reference evidence="9 10" key="1">
    <citation type="journal article" date="2014" name="Antonie Van Leeuwenhoek">
        <title>Hyphomonas beringensis sp. nov. and Hyphomonas chukchiensis sp. nov., isolated from surface seawater of the Bering Sea and Chukchi Sea.</title>
        <authorList>
            <person name="Li C."/>
            <person name="Lai Q."/>
            <person name="Li G."/>
            <person name="Dong C."/>
            <person name="Wang J."/>
            <person name="Liao Y."/>
            <person name="Shao Z."/>
        </authorList>
    </citation>
    <scope>NUCLEOTIDE SEQUENCE [LARGE SCALE GENOMIC DNA]</scope>
    <source>
        <strain evidence="9 10">MHS-2</strain>
    </source>
</reference>
<evidence type="ECO:0000313" key="9">
    <source>
        <dbReference type="EMBL" id="KCZ93207.1"/>
    </source>
</evidence>
<organism evidence="9 10">
    <name type="scientific">Hyphomonas johnsonii MHS-2</name>
    <dbReference type="NCBI Taxonomy" id="1280950"/>
    <lineage>
        <taxon>Bacteria</taxon>
        <taxon>Pseudomonadati</taxon>
        <taxon>Pseudomonadota</taxon>
        <taxon>Alphaproteobacteria</taxon>
        <taxon>Hyphomonadales</taxon>
        <taxon>Hyphomonadaceae</taxon>
        <taxon>Hyphomonas</taxon>
    </lineage>
</organism>
<dbReference type="PANTHER" id="PTHR23513">
    <property type="entry name" value="INTEGRAL MEMBRANE EFFLUX PROTEIN-RELATED"/>
    <property type="match status" value="1"/>
</dbReference>
<dbReference type="InterPro" id="IPR010290">
    <property type="entry name" value="TM_effector"/>
</dbReference>
<name>A0A059FRG3_9PROT</name>
<feature type="transmembrane region" description="Helical" evidence="7">
    <location>
        <begin position="286"/>
        <end position="303"/>
    </location>
</feature>
<dbReference type="Proteomes" id="UP000025171">
    <property type="component" value="Unassembled WGS sequence"/>
</dbReference>
<dbReference type="GO" id="GO:0022857">
    <property type="term" value="F:transmembrane transporter activity"/>
    <property type="evidence" value="ECO:0007669"/>
    <property type="project" value="InterPro"/>
</dbReference>
<dbReference type="EMBL" id="ARYK01000002">
    <property type="protein sequence ID" value="KCZ93207.1"/>
    <property type="molecule type" value="Genomic_DNA"/>
</dbReference>
<comment type="subcellular location">
    <subcellularLocation>
        <location evidence="1">Cell membrane</location>
        <topology evidence="1">Multi-pass membrane protein</topology>
    </subcellularLocation>
</comment>
<dbReference type="PATRIC" id="fig|1280950.3.peg.1029"/>
<feature type="transmembrane region" description="Helical" evidence="7">
    <location>
        <begin position="372"/>
        <end position="391"/>
    </location>
</feature>
<sequence length="406" mass="43132">MISTLKPLQYPVFRNMWFANLAAHFGTMIQAVGAAWLMTLLTDSAQMVALVQSSTTIPIMLLALFAGAAADTFDRRLVMLSAQCLMLVVSAILTVLSAFGHITPFSLLGLTFLIGAGTAVNSPTWQASLRDQVPVALLSSAIALNSIGFNLARSLGPAIGGLVMAAIGPTGNFFLNTVSYTALIFVLLNWRPVFKRDETVRGIRHSIALGVDYAWREPAIRRTLIRSSLFGLMSSSIWALAPLVAKDVLHGGQLTFGLLLGALGVGSIAGAIIADQARRRMSMQKVFTIGSFGFAIGMAGIISSNVLWLALPFAVLAGACWVGSLSTINIAIQSYVPQRLVGRCIATYYMFAFGGVSLGSYIWGLVADMSGLTTSVYISAMMLVVVTVLGLKFPVPNPSEDPAVSD</sequence>
<keyword evidence="10" id="KW-1185">Reference proteome</keyword>
<dbReference type="AlphaFoldDB" id="A0A059FRG3"/>
<feature type="transmembrane region" description="Helical" evidence="7">
    <location>
        <begin position="158"/>
        <end position="188"/>
    </location>
</feature>
<feature type="transmembrane region" description="Helical" evidence="7">
    <location>
        <begin position="47"/>
        <end position="70"/>
    </location>
</feature>
<evidence type="ECO:0000256" key="7">
    <source>
        <dbReference type="SAM" id="Phobius"/>
    </source>
</evidence>
<dbReference type="SUPFAM" id="SSF103473">
    <property type="entry name" value="MFS general substrate transporter"/>
    <property type="match status" value="1"/>
</dbReference>
<keyword evidence="4 7" id="KW-0812">Transmembrane</keyword>
<proteinExistence type="predicted"/>
<evidence type="ECO:0000313" key="10">
    <source>
        <dbReference type="Proteomes" id="UP000025171"/>
    </source>
</evidence>
<dbReference type="PROSITE" id="PS50850">
    <property type="entry name" value="MFS"/>
    <property type="match status" value="1"/>
</dbReference>
<dbReference type="OrthoDB" id="9809918at2"/>
<dbReference type="RefSeq" id="WP_051618270.1">
    <property type="nucleotide sequence ID" value="NZ_ARYK01000002.1"/>
</dbReference>
<gene>
    <name evidence="9" type="ORF">HJO_05110</name>
</gene>
<dbReference type="STRING" id="1280950.HJO_05110"/>
<feature type="transmembrane region" description="Helical" evidence="7">
    <location>
        <begin position="344"/>
        <end position="366"/>
    </location>
</feature>
<dbReference type="PANTHER" id="PTHR23513:SF11">
    <property type="entry name" value="STAPHYLOFERRIN A TRANSPORTER"/>
    <property type="match status" value="1"/>
</dbReference>
<keyword evidence="5 7" id="KW-1133">Transmembrane helix</keyword>
<feature type="transmembrane region" description="Helical" evidence="7">
    <location>
        <begin position="224"/>
        <end position="244"/>
    </location>
</feature>
<feature type="transmembrane region" description="Helical" evidence="7">
    <location>
        <begin position="256"/>
        <end position="274"/>
    </location>
</feature>
<keyword evidence="2" id="KW-0813">Transport</keyword>
<accession>A0A059FRG3</accession>
<dbReference type="CDD" id="cd06173">
    <property type="entry name" value="MFS_MefA_like"/>
    <property type="match status" value="1"/>
</dbReference>
<dbReference type="Gene3D" id="1.20.1250.20">
    <property type="entry name" value="MFS general substrate transporter like domains"/>
    <property type="match status" value="1"/>
</dbReference>
<dbReference type="Pfam" id="PF05977">
    <property type="entry name" value="MFS_3"/>
    <property type="match status" value="1"/>
</dbReference>
<evidence type="ECO:0000256" key="5">
    <source>
        <dbReference type="ARBA" id="ARBA00022989"/>
    </source>
</evidence>
<feature type="transmembrane region" description="Helical" evidence="7">
    <location>
        <begin position="309"/>
        <end position="332"/>
    </location>
</feature>
<comment type="caution">
    <text evidence="9">The sequence shown here is derived from an EMBL/GenBank/DDBJ whole genome shotgun (WGS) entry which is preliminary data.</text>
</comment>
<feature type="transmembrane region" description="Helical" evidence="7">
    <location>
        <begin position="102"/>
        <end position="121"/>
    </location>
</feature>
<feature type="transmembrane region" description="Helical" evidence="7">
    <location>
        <begin position="21"/>
        <end position="41"/>
    </location>
</feature>
<evidence type="ECO:0000259" key="8">
    <source>
        <dbReference type="PROSITE" id="PS50850"/>
    </source>
</evidence>
<keyword evidence="6 7" id="KW-0472">Membrane</keyword>
<dbReference type="InterPro" id="IPR020846">
    <property type="entry name" value="MFS_dom"/>
</dbReference>
<dbReference type="InterPro" id="IPR036259">
    <property type="entry name" value="MFS_trans_sf"/>
</dbReference>
<protein>
    <submittedName>
        <fullName evidence="9">MFS permease</fullName>
    </submittedName>
</protein>
<feature type="domain" description="Major facilitator superfamily (MFS) profile" evidence="8">
    <location>
        <begin position="1"/>
        <end position="399"/>
    </location>
</feature>
<feature type="transmembrane region" description="Helical" evidence="7">
    <location>
        <begin position="133"/>
        <end position="152"/>
    </location>
</feature>
<evidence type="ECO:0000256" key="1">
    <source>
        <dbReference type="ARBA" id="ARBA00004651"/>
    </source>
</evidence>
<dbReference type="eggNOG" id="COG0477">
    <property type="taxonomic scope" value="Bacteria"/>
</dbReference>
<evidence type="ECO:0000256" key="3">
    <source>
        <dbReference type="ARBA" id="ARBA00022475"/>
    </source>
</evidence>
<evidence type="ECO:0000256" key="4">
    <source>
        <dbReference type="ARBA" id="ARBA00022692"/>
    </source>
</evidence>
<evidence type="ECO:0000256" key="2">
    <source>
        <dbReference type="ARBA" id="ARBA00022448"/>
    </source>
</evidence>
<feature type="transmembrane region" description="Helical" evidence="7">
    <location>
        <begin position="77"/>
        <end position="96"/>
    </location>
</feature>